<dbReference type="Pfam" id="PF23622">
    <property type="entry name" value="LRR_At1g61320_AtMIF1"/>
    <property type="match status" value="1"/>
</dbReference>
<dbReference type="InterPro" id="IPR055357">
    <property type="entry name" value="LRR_At1g61320_AtMIF1"/>
</dbReference>
<sequence length="485" mass="54607">MRSIEEIFEASKKKQKVSENDQEDRLSNLPDSILVHILSFLPMEDAVKTVLLRRFGNLWTSLQTLNFDGRSYLNYPKSCHSKWFTVFVPHALIRHDCPAIFKFSLKFGSYLYFSPNGFKPRKDKKPLNPKLASAIDSWIYFALTKKVKFLDLGIFAHGASSSRFDYDLPDAVFTSDSIIEMNLVNISLRKPEQVHLKALKSLSFTTIMLDDKMMEGILSGCPSLESLSLIQCCGLHKLNCTYACLTKLMVTLGNDSAKVEISGPNLKSLTISGLHGQVDLKNVSSVVEATLDICSDHYYIGSLLESLHQASTFTISSWCIMMLIMSEEDGITCASSTRKHLVLKTPITKRHLPGIARLLRSSPQLEMLTIQIEDSTSIFHPVSWNDENWLDESEIGFEHYFETEPSFSCLTNYLRTVRISGARISNCSLHLVKFLLENAVVLERMEILIRNFNAYSSTSSAELLKLSNLLSTCRKASPSTIIVLA</sequence>
<accession>A0AAF1AZE3</accession>
<dbReference type="PANTHER" id="PTHR31900">
    <property type="entry name" value="F-BOX/RNI SUPERFAMILY PROTEIN-RELATED"/>
    <property type="match status" value="1"/>
</dbReference>
<reference evidence="2" key="2">
    <citation type="submission" date="2022-03" db="EMBL/GenBank/DDBJ databases">
        <title>Draft title - Genomic analysis of global carrot germplasm unveils the trajectory of domestication and the origin of high carotenoid orange carrot.</title>
        <authorList>
            <person name="Iorizzo M."/>
            <person name="Ellison S."/>
            <person name="Senalik D."/>
            <person name="Macko-Podgorni A."/>
            <person name="Grzebelus D."/>
            <person name="Bostan H."/>
            <person name="Rolling W."/>
            <person name="Curaba J."/>
            <person name="Simon P."/>
        </authorList>
    </citation>
    <scope>NUCLEOTIDE SEQUENCE</scope>
    <source>
        <tissue evidence="2">Leaf</tissue>
    </source>
</reference>
<dbReference type="AlphaFoldDB" id="A0AAF1AZE3"/>
<reference evidence="2" key="1">
    <citation type="journal article" date="2016" name="Nat. Genet.">
        <title>A high-quality carrot genome assembly provides new insights into carotenoid accumulation and asterid genome evolution.</title>
        <authorList>
            <person name="Iorizzo M."/>
            <person name="Ellison S."/>
            <person name="Senalik D."/>
            <person name="Zeng P."/>
            <person name="Satapoomin P."/>
            <person name="Huang J."/>
            <person name="Bowman M."/>
            <person name="Iovene M."/>
            <person name="Sanseverino W."/>
            <person name="Cavagnaro P."/>
            <person name="Yildiz M."/>
            <person name="Macko-Podgorni A."/>
            <person name="Moranska E."/>
            <person name="Grzebelus E."/>
            <person name="Grzebelus D."/>
            <person name="Ashrafi H."/>
            <person name="Zheng Z."/>
            <person name="Cheng S."/>
            <person name="Spooner D."/>
            <person name="Van Deynze A."/>
            <person name="Simon P."/>
        </authorList>
    </citation>
    <scope>NUCLEOTIDE SEQUENCE</scope>
    <source>
        <tissue evidence="2">Leaf</tissue>
    </source>
</reference>
<protein>
    <recommendedName>
        <fullName evidence="1">At1g61320/AtMIF1 LRR domain-containing protein</fullName>
    </recommendedName>
</protein>
<proteinExistence type="predicted"/>
<dbReference type="InterPro" id="IPR036047">
    <property type="entry name" value="F-box-like_dom_sf"/>
</dbReference>
<gene>
    <name evidence="2" type="ORF">DCAR_0418122</name>
</gene>
<name>A0AAF1AZE3_DAUCS</name>
<evidence type="ECO:0000313" key="3">
    <source>
        <dbReference type="Proteomes" id="UP000077755"/>
    </source>
</evidence>
<organism evidence="2 3">
    <name type="scientific">Daucus carota subsp. sativus</name>
    <name type="common">Carrot</name>
    <dbReference type="NCBI Taxonomy" id="79200"/>
    <lineage>
        <taxon>Eukaryota</taxon>
        <taxon>Viridiplantae</taxon>
        <taxon>Streptophyta</taxon>
        <taxon>Embryophyta</taxon>
        <taxon>Tracheophyta</taxon>
        <taxon>Spermatophyta</taxon>
        <taxon>Magnoliopsida</taxon>
        <taxon>eudicotyledons</taxon>
        <taxon>Gunneridae</taxon>
        <taxon>Pentapetalae</taxon>
        <taxon>asterids</taxon>
        <taxon>campanulids</taxon>
        <taxon>Apiales</taxon>
        <taxon>Apiaceae</taxon>
        <taxon>Apioideae</taxon>
        <taxon>Scandiceae</taxon>
        <taxon>Daucinae</taxon>
        <taxon>Daucus</taxon>
        <taxon>Daucus sect. Daucus</taxon>
    </lineage>
</organism>
<keyword evidence="3" id="KW-1185">Reference proteome</keyword>
<evidence type="ECO:0000259" key="1">
    <source>
        <dbReference type="Pfam" id="PF23622"/>
    </source>
</evidence>
<dbReference type="EMBL" id="CP093346">
    <property type="protein sequence ID" value="WOG98777.1"/>
    <property type="molecule type" value="Genomic_DNA"/>
</dbReference>
<evidence type="ECO:0000313" key="2">
    <source>
        <dbReference type="EMBL" id="WOG98777.1"/>
    </source>
</evidence>
<dbReference type="Proteomes" id="UP000077755">
    <property type="component" value="Chromosome 4"/>
</dbReference>
<dbReference type="PANTHER" id="PTHR31900:SF30">
    <property type="entry name" value="SUPERFAMILY PROTEIN, PUTATIVE-RELATED"/>
    <property type="match status" value="1"/>
</dbReference>
<feature type="domain" description="At1g61320/AtMIF1 LRR" evidence="1">
    <location>
        <begin position="132"/>
        <end position="447"/>
    </location>
</feature>
<dbReference type="InterPro" id="IPR050232">
    <property type="entry name" value="FBL13/AtMIF1-like"/>
</dbReference>
<dbReference type="SUPFAM" id="SSF52047">
    <property type="entry name" value="RNI-like"/>
    <property type="match status" value="1"/>
</dbReference>
<dbReference type="SUPFAM" id="SSF81383">
    <property type="entry name" value="F-box domain"/>
    <property type="match status" value="1"/>
</dbReference>